<accession>A0ABW3AMJ0</accession>
<protein>
    <submittedName>
        <fullName evidence="1">SIR2 family protein</fullName>
    </submittedName>
</protein>
<dbReference type="Pfam" id="PF13289">
    <property type="entry name" value="SIR2_2"/>
    <property type="match status" value="1"/>
</dbReference>
<name>A0ABW3AMJ0_9SPHI</name>
<evidence type="ECO:0000313" key="2">
    <source>
        <dbReference type="Proteomes" id="UP001597010"/>
    </source>
</evidence>
<evidence type="ECO:0000313" key="1">
    <source>
        <dbReference type="EMBL" id="MFD0792069.1"/>
    </source>
</evidence>
<dbReference type="SUPFAM" id="SSF52467">
    <property type="entry name" value="DHS-like NAD/FAD-binding domain"/>
    <property type="match status" value="1"/>
</dbReference>
<dbReference type="RefSeq" id="WP_377110780.1">
    <property type="nucleotide sequence ID" value="NZ_JBHTHZ010000001.1"/>
</dbReference>
<gene>
    <name evidence="1" type="ORF">ACFQZX_00490</name>
</gene>
<keyword evidence="2" id="KW-1185">Reference proteome</keyword>
<dbReference type="Proteomes" id="UP001597010">
    <property type="component" value="Unassembled WGS sequence"/>
</dbReference>
<organism evidence="1 2">
    <name type="scientific">Mucilaginibacter litoreus</name>
    <dbReference type="NCBI Taxonomy" id="1048221"/>
    <lineage>
        <taxon>Bacteria</taxon>
        <taxon>Pseudomonadati</taxon>
        <taxon>Bacteroidota</taxon>
        <taxon>Sphingobacteriia</taxon>
        <taxon>Sphingobacteriales</taxon>
        <taxon>Sphingobacteriaceae</taxon>
        <taxon>Mucilaginibacter</taxon>
    </lineage>
</organism>
<proteinExistence type="predicted"/>
<sequence length="285" mass="32084">MAFDPTKIPSDLIDSLQKHKAGVYVGAGLSQAVGLPGWGALLSELVQLSQTVSYQPNQKFIDDVNALIADPAKFLVAAQELKDFLQDDLRKYIINKFADKCPPPSDLHKLLIKLPFTFFITTNYDTLLENAYVLVNQKQAKVYTFKDSPDIAYDLWNGTQFILKAHGDANKAQQGIILTERDYRQILFQERGYQSILQSLFTTKTILFLGSSLSDPELKLLLSFIHSSFHGGGPTHYALISEDQMNSAEAESWRKNFNIKVIAYSPKDNHQEVFDFLTELEGLIS</sequence>
<dbReference type="EMBL" id="JBHTHZ010000001">
    <property type="protein sequence ID" value="MFD0792069.1"/>
    <property type="molecule type" value="Genomic_DNA"/>
</dbReference>
<dbReference type="InterPro" id="IPR029035">
    <property type="entry name" value="DHS-like_NAD/FAD-binding_dom"/>
</dbReference>
<reference evidence="2" key="1">
    <citation type="journal article" date="2019" name="Int. J. Syst. Evol. Microbiol.">
        <title>The Global Catalogue of Microorganisms (GCM) 10K type strain sequencing project: providing services to taxonomists for standard genome sequencing and annotation.</title>
        <authorList>
            <consortium name="The Broad Institute Genomics Platform"/>
            <consortium name="The Broad Institute Genome Sequencing Center for Infectious Disease"/>
            <person name="Wu L."/>
            <person name="Ma J."/>
        </authorList>
    </citation>
    <scope>NUCLEOTIDE SEQUENCE [LARGE SCALE GENOMIC DNA]</scope>
    <source>
        <strain evidence="2">CCUG 61484</strain>
    </source>
</reference>
<comment type="caution">
    <text evidence="1">The sequence shown here is derived from an EMBL/GenBank/DDBJ whole genome shotgun (WGS) entry which is preliminary data.</text>
</comment>